<dbReference type="EMBL" id="JAATJU010027200">
    <property type="protein sequence ID" value="KAH0500745.1"/>
    <property type="molecule type" value="Genomic_DNA"/>
</dbReference>
<evidence type="ECO:0000256" key="1">
    <source>
        <dbReference type="SAM" id="MobiDB-lite"/>
    </source>
</evidence>
<feature type="compositionally biased region" description="Low complexity" evidence="1">
    <location>
        <begin position="170"/>
        <end position="180"/>
    </location>
</feature>
<feature type="compositionally biased region" description="Polar residues" evidence="1">
    <location>
        <begin position="1"/>
        <end position="30"/>
    </location>
</feature>
<sequence length="197" mass="21031">MPRGKQQQQDLDTTTEGSHPQPPQKCNNPRQAPEHTPAVTEQKAATPRGRGRVGPAALSHPFQSKLPAQGSRPRGPPAGQRIPERVNSADPRKGKGPASGRRDSRQRAPSTPKPEPSATKPETPTMARGGSQNWSSEESDGQPEEQTSEESGGTFRRRRIKARGGGAGGSSAAVPGAQVGPGRTLGTEPRERRRPRR</sequence>
<dbReference type="AlphaFoldDB" id="A0A8J6FX10"/>
<comment type="caution">
    <text evidence="2">The sequence shown here is derived from an EMBL/GenBank/DDBJ whole genome shotgun (WGS) entry which is preliminary data.</text>
</comment>
<protein>
    <submittedName>
        <fullName evidence="2">Putative dnaJ-like protein subfamily A member 4</fullName>
    </submittedName>
</protein>
<gene>
    <name evidence="2" type="ORF">LTLLF_200320</name>
</gene>
<organism evidence="2 3">
    <name type="scientific">Microtus ochrogaster</name>
    <name type="common">Prairie vole</name>
    <dbReference type="NCBI Taxonomy" id="79684"/>
    <lineage>
        <taxon>Eukaryota</taxon>
        <taxon>Metazoa</taxon>
        <taxon>Chordata</taxon>
        <taxon>Craniata</taxon>
        <taxon>Vertebrata</taxon>
        <taxon>Euteleostomi</taxon>
        <taxon>Mammalia</taxon>
        <taxon>Eutheria</taxon>
        <taxon>Euarchontoglires</taxon>
        <taxon>Glires</taxon>
        <taxon>Rodentia</taxon>
        <taxon>Myomorpha</taxon>
        <taxon>Muroidea</taxon>
        <taxon>Cricetidae</taxon>
        <taxon>Arvicolinae</taxon>
        <taxon>Microtus</taxon>
    </lineage>
</organism>
<feature type="compositionally biased region" description="Acidic residues" evidence="1">
    <location>
        <begin position="137"/>
        <end position="148"/>
    </location>
</feature>
<name>A0A8J6FX10_MICOH</name>
<dbReference type="Proteomes" id="UP000710432">
    <property type="component" value="Unassembled WGS sequence"/>
</dbReference>
<feature type="region of interest" description="Disordered" evidence="1">
    <location>
        <begin position="1"/>
        <end position="197"/>
    </location>
</feature>
<accession>A0A8J6FX10</accession>
<reference evidence="2" key="1">
    <citation type="submission" date="2020-03" db="EMBL/GenBank/DDBJ databases">
        <title>Studies in the Genomics of Life Span.</title>
        <authorList>
            <person name="Glass D."/>
        </authorList>
    </citation>
    <scope>NUCLEOTIDE SEQUENCE</scope>
    <source>
        <strain evidence="2">LTLLF</strain>
        <tissue evidence="2">Muscle</tissue>
    </source>
</reference>
<evidence type="ECO:0000313" key="2">
    <source>
        <dbReference type="EMBL" id="KAH0500745.1"/>
    </source>
</evidence>
<evidence type="ECO:0000313" key="3">
    <source>
        <dbReference type="Proteomes" id="UP000710432"/>
    </source>
</evidence>
<proteinExistence type="predicted"/>